<feature type="transmembrane region" description="Helical" evidence="1">
    <location>
        <begin position="31"/>
        <end position="50"/>
    </location>
</feature>
<sequence length="142" mass="15083">MTEPALSTPHAVPAPAHPAGIPTSAVLRSRWLAFGTCLALVALGLLWELALARTGSGTLAIKVLPLVLALPGLWRMKLYTYRWLSLAVWLYAAEGAVRINSAPGREVPLAAVEIVLSVLLFTACAWHVRERLAAGRLAAAVA</sequence>
<keyword evidence="3" id="KW-1185">Reference proteome</keyword>
<dbReference type="EMBL" id="JACCFH010000001">
    <property type="protein sequence ID" value="NYG34202.1"/>
    <property type="molecule type" value="Genomic_DNA"/>
</dbReference>
<name>A0A7Y9R365_9BURK</name>
<accession>A0A7Y9R365</accession>
<dbReference type="Pfam" id="PF09842">
    <property type="entry name" value="DUF2069"/>
    <property type="match status" value="1"/>
</dbReference>
<dbReference type="InterPro" id="IPR018643">
    <property type="entry name" value="DUF2069_membrane"/>
</dbReference>
<feature type="transmembrane region" description="Helical" evidence="1">
    <location>
        <begin position="56"/>
        <end position="74"/>
    </location>
</feature>
<evidence type="ECO:0000256" key="1">
    <source>
        <dbReference type="SAM" id="Phobius"/>
    </source>
</evidence>
<keyword evidence="1" id="KW-0812">Transmembrane</keyword>
<organism evidence="2 3">
    <name type="scientific">Sphaerotilus montanus</name>
    <dbReference type="NCBI Taxonomy" id="522889"/>
    <lineage>
        <taxon>Bacteria</taxon>
        <taxon>Pseudomonadati</taxon>
        <taxon>Pseudomonadota</taxon>
        <taxon>Betaproteobacteria</taxon>
        <taxon>Burkholderiales</taxon>
        <taxon>Sphaerotilaceae</taxon>
        <taxon>Sphaerotilus</taxon>
    </lineage>
</organism>
<reference evidence="2 3" key="1">
    <citation type="submission" date="2020-07" db="EMBL/GenBank/DDBJ databases">
        <title>Genomic Encyclopedia of Archaeal and Bacterial Type Strains, Phase II (KMG-II): from individual species to whole genera.</title>
        <authorList>
            <person name="Goeker M."/>
        </authorList>
    </citation>
    <scope>NUCLEOTIDE SEQUENCE [LARGE SCALE GENOMIC DNA]</scope>
    <source>
        <strain evidence="2 3">DSM 21226</strain>
    </source>
</reference>
<gene>
    <name evidence="2" type="ORF">BDD16_003188</name>
</gene>
<dbReference type="RefSeq" id="WP_179634880.1">
    <property type="nucleotide sequence ID" value="NZ_JACCFH010000001.1"/>
</dbReference>
<keyword evidence="1" id="KW-1133">Transmembrane helix</keyword>
<keyword evidence="1" id="KW-0472">Membrane</keyword>
<protein>
    <submittedName>
        <fullName evidence="2">Putative membrane protein</fullName>
    </submittedName>
</protein>
<feature type="transmembrane region" description="Helical" evidence="1">
    <location>
        <begin position="107"/>
        <end position="128"/>
    </location>
</feature>
<proteinExistence type="predicted"/>
<evidence type="ECO:0000313" key="3">
    <source>
        <dbReference type="Proteomes" id="UP000518288"/>
    </source>
</evidence>
<comment type="caution">
    <text evidence="2">The sequence shown here is derived from an EMBL/GenBank/DDBJ whole genome shotgun (WGS) entry which is preliminary data.</text>
</comment>
<dbReference type="AlphaFoldDB" id="A0A7Y9R365"/>
<dbReference type="Proteomes" id="UP000518288">
    <property type="component" value="Unassembled WGS sequence"/>
</dbReference>
<evidence type="ECO:0000313" key="2">
    <source>
        <dbReference type="EMBL" id="NYG34202.1"/>
    </source>
</evidence>